<feature type="region of interest" description="Disordered" evidence="1">
    <location>
        <begin position="1"/>
        <end position="151"/>
    </location>
</feature>
<feature type="compositionally biased region" description="Basic and acidic residues" evidence="1">
    <location>
        <begin position="1"/>
        <end position="13"/>
    </location>
</feature>
<protein>
    <submittedName>
        <fullName evidence="2">Uncharacterized protein</fullName>
    </submittedName>
</protein>
<organism evidence="2 3">
    <name type="scientific">Sesamum alatum</name>
    <dbReference type="NCBI Taxonomy" id="300844"/>
    <lineage>
        <taxon>Eukaryota</taxon>
        <taxon>Viridiplantae</taxon>
        <taxon>Streptophyta</taxon>
        <taxon>Embryophyta</taxon>
        <taxon>Tracheophyta</taxon>
        <taxon>Spermatophyta</taxon>
        <taxon>Magnoliopsida</taxon>
        <taxon>eudicotyledons</taxon>
        <taxon>Gunneridae</taxon>
        <taxon>Pentapetalae</taxon>
        <taxon>asterids</taxon>
        <taxon>lamiids</taxon>
        <taxon>Lamiales</taxon>
        <taxon>Pedaliaceae</taxon>
        <taxon>Sesamum</taxon>
    </lineage>
</organism>
<feature type="compositionally biased region" description="Polar residues" evidence="1">
    <location>
        <begin position="85"/>
        <end position="95"/>
    </location>
</feature>
<evidence type="ECO:0000256" key="1">
    <source>
        <dbReference type="SAM" id="MobiDB-lite"/>
    </source>
</evidence>
<proteinExistence type="predicted"/>
<evidence type="ECO:0000313" key="2">
    <source>
        <dbReference type="EMBL" id="KAK4416911.1"/>
    </source>
</evidence>
<dbReference type="Proteomes" id="UP001293254">
    <property type="component" value="Unassembled WGS sequence"/>
</dbReference>
<gene>
    <name evidence="2" type="ORF">Salat_2516600</name>
</gene>
<dbReference type="EMBL" id="JACGWO010000010">
    <property type="protein sequence ID" value="KAK4416911.1"/>
    <property type="molecule type" value="Genomic_DNA"/>
</dbReference>
<name>A0AAE1XSQ9_9LAMI</name>
<evidence type="ECO:0000313" key="3">
    <source>
        <dbReference type="Proteomes" id="UP001293254"/>
    </source>
</evidence>
<keyword evidence="3" id="KW-1185">Reference proteome</keyword>
<dbReference type="AlphaFoldDB" id="A0AAE1XSQ9"/>
<sequence>MQENTEEVRRGNEEISGWKIIKSHPIRRQARDKFTQQVISSAKSKKQISTGNTEDTNAREMNSRVNALKKSNNKIWVPKGDLPPDNTSARGNLHQSEIACREEQANPPPHSAYSPASMQNQEQREEDQLDGMEPTETEPSSHVEVDVVFNT</sequence>
<reference evidence="2" key="1">
    <citation type="submission" date="2020-06" db="EMBL/GenBank/DDBJ databases">
        <authorList>
            <person name="Li T."/>
            <person name="Hu X."/>
            <person name="Zhang T."/>
            <person name="Song X."/>
            <person name="Zhang H."/>
            <person name="Dai N."/>
            <person name="Sheng W."/>
            <person name="Hou X."/>
            <person name="Wei L."/>
        </authorList>
    </citation>
    <scope>NUCLEOTIDE SEQUENCE</scope>
    <source>
        <strain evidence="2">3651</strain>
        <tissue evidence="2">Leaf</tissue>
    </source>
</reference>
<comment type="caution">
    <text evidence="2">The sequence shown here is derived from an EMBL/GenBank/DDBJ whole genome shotgun (WGS) entry which is preliminary data.</text>
</comment>
<feature type="compositionally biased region" description="Polar residues" evidence="1">
    <location>
        <begin position="35"/>
        <end position="55"/>
    </location>
</feature>
<feature type="compositionally biased region" description="Polar residues" evidence="1">
    <location>
        <begin position="63"/>
        <end position="74"/>
    </location>
</feature>
<feature type="compositionally biased region" description="Acidic residues" evidence="1">
    <location>
        <begin position="124"/>
        <end position="136"/>
    </location>
</feature>
<accession>A0AAE1XSQ9</accession>
<reference evidence="2" key="2">
    <citation type="journal article" date="2024" name="Plant">
        <title>Genomic evolution and insights into agronomic trait innovations of Sesamum species.</title>
        <authorList>
            <person name="Miao H."/>
            <person name="Wang L."/>
            <person name="Qu L."/>
            <person name="Liu H."/>
            <person name="Sun Y."/>
            <person name="Le M."/>
            <person name="Wang Q."/>
            <person name="Wei S."/>
            <person name="Zheng Y."/>
            <person name="Lin W."/>
            <person name="Duan Y."/>
            <person name="Cao H."/>
            <person name="Xiong S."/>
            <person name="Wang X."/>
            <person name="Wei L."/>
            <person name="Li C."/>
            <person name="Ma Q."/>
            <person name="Ju M."/>
            <person name="Zhao R."/>
            <person name="Li G."/>
            <person name="Mu C."/>
            <person name="Tian Q."/>
            <person name="Mei H."/>
            <person name="Zhang T."/>
            <person name="Gao T."/>
            <person name="Zhang H."/>
        </authorList>
    </citation>
    <scope>NUCLEOTIDE SEQUENCE</scope>
    <source>
        <strain evidence="2">3651</strain>
    </source>
</reference>